<dbReference type="RefSeq" id="WP_240258550.1">
    <property type="nucleotide sequence ID" value="NZ_CP092488.2"/>
</dbReference>
<feature type="chain" id="PRO_5045974867" evidence="1">
    <location>
        <begin position="25"/>
        <end position="206"/>
    </location>
</feature>
<evidence type="ECO:0000256" key="1">
    <source>
        <dbReference type="SAM" id="SignalP"/>
    </source>
</evidence>
<gene>
    <name evidence="3" type="ORF">MKK62_16680</name>
</gene>
<protein>
    <submittedName>
        <fullName evidence="3">Sensor domain-containing protein</fullName>
    </submittedName>
</protein>
<organism evidence="3 4">
    <name type="scientific">Mycobacterium paraterrae</name>
    <dbReference type="NCBI Taxonomy" id="577492"/>
    <lineage>
        <taxon>Bacteria</taxon>
        <taxon>Bacillati</taxon>
        <taxon>Actinomycetota</taxon>
        <taxon>Actinomycetes</taxon>
        <taxon>Mycobacteriales</taxon>
        <taxon>Mycobacteriaceae</taxon>
        <taxon>Mycobacterium</taxon>
    </lineage>
</organism>
<dbReference type="InterPro" id="IPR038232">
    <property type="entry name" value="PknH-like_Extracell_sf"/>
</dbReference>
<accession>A0ABY3VKS5</accession>
<keyword evidence="1" id="KW-0732">Signal</keyword>
<evidence type="ECO:0000313" key="4">
    <source>
        <dbReference type="Proteomes" id="UP001055336"/>
    </source>
</evidence>
<evidence type="ECO:0000259" key="2">
    <source>
        <dbReference type="Pfam" id="PF14032"/>
    </source>
</evidence>
<keyword evidence="4" id="KW-1185">Reference proteome</keyword>
<dbReference type="InterPro" id="IPR026954">
    <property type="entry name" value="PknH-like_Extracell"/>
</dbReference>
<dbReference type="Pfam" id="PF14032">
    <property type="entry name" value="PknH_C"/>
    <property type="match status" value="1"/>
</dbReference>
<reference evidence="3" key="1">
    <citation type="submission" date="2022-08" db="EMBL/GenBank/DDBJ databases">
        <title>Whole genome sequencing of non-tuberculosis mycobacteria type-strains.</title>
        <authorList>
            <person name="Igarashi Y."/>
            <person name="Osugi A."/>
            <person name="Mitarai S."/>
        </authorList>
    </citation>
    <scope>NUCLEOTIDE SEQUENCE</scope>
    <source>
        <strain evidence="3">DSM 45127</strain>
    </source>
</reference>
<dbReference type="PROSITE" id="PS51257">
    <property type="entry name" value="PROKAR_LIPOPROTEIN"/>
    <property type="match status" value="1"/>
</dbReference>
<name>A0ABY3VKS5_9MYCO</name>
<evidence type="ECO:0000313" key="3">
    <source>
        <dbReference type="EMBL" id="UMB68088.1"/>
    </source>
</evidence>
<dbReference type="Gene3D" id="3.40.1000.70">
    <property type="entry name" value="PknH-like extracellular domain"/>
    <property type="match status" value="1"/>
</dbReference>
<dbReference type="EMBL" id="CP092488">
    <property type="protein sequence ID" value="UMB68088.1"/>
    <property type="molecule type" value="Genomic_DNA"/>
</dbReference>
<sequence length="206" mass="21510">MTTRRLALCAAALLAAACTRVVGGAPTTETGLTPSEFDVGRVMLDQPRMQAITGGGEHLTVIPSMDTASPVDIDTLAQTAPPPCRFVFAETVTFGPDVEAFHKTTFQDPPHGGIISEGAAAYHDGDTARRAFGALVSTVRTCADSSVGYGLIGAWNADDRSLQTRPGGCGRDYQIKSVVLMEVTYCGFPDSVSTIVMSNLAANVPG</sequence>
<feature type="signal peptide" evidence="1">
    <location>
        <begin position="1"/>
        <end position="24"/>
    </location>
</feature>
<feature type="domain" description="PknH-like extracellular" evidence="2">
    <location>
        <begin position="39"/>
        <end position="190"/>
    </location>
</feature>
<dbReference type="Proteomes" id="UP001055336">
    <property type="component" value="Chromosome"/>
</dbReference>
<proteinExistence type="predicted"/>